<dbReference type="AlphaFoldDB" id="A0A6H9TEV2"/>
<dbReference type="InterPro" id="IPR036388">
    <property type="entry name" value="WH-like_DNA-bd_sf"/>
</dbReference>
<evidence type="ECO:0000313" key="4">
    <source>
        <dbReference type="Proteomes" id="UP000494222"/>
    </source>
</evidence>
<dbReference type="OrthoDB" id="7945987at2"/>
<reference evidence="1 3" key="1">
    <citation type="submission" date="2019-09" db="EMBL/GenBank/DDBJ databases">
        <title>Draft genome sequences of 48 bacterial type strains from the CCUG.</title>
        <authorList>
            <person name="Tunovic T."/>
            <person name="Pineiro-Iglesias B."/>
            <person name="Unosson C."/>
            <person name="Inganas E."/>
            <person name="Ohlen M."/>
            <person name="Cardew S."/>
            <person name="Jensie-Markopoulos S."/>
            <person name="Salva-Serra F."/>
            <person name="Jaen-Luchoro D."/>
            <person name="Karlsson R."/>
            <person name="Svensson-Stadler L."/>
            <person name="Chun J."/>
            <person name="Moore E."/>
        </authorList>
    </citation>
    <scope>NUCLEOTIDE SEQUENCE [LARGE SCALE GENOMIC DNA]</scope>
    <source>
        <strain evidence="1 3">CCUG 54555</strain>
    </source>
</reference>
<dbReference type="SUPFAM" id="SSF46785">
    <property type="entry name" value="Winged helix' DNA-binding domain"/>
    <property type="match status" value="1"/>
</dbReference>
<protein>
    <submittedName>
        <fullName evidence="1">Helix-turn-helix domain-containing protein</fullName>
    </submittedName>
</protein>
<dbReference type="InterPro" id="IPR036390">
    <property type="entry name" value="WH_DNA-bd_sf"/>
</dbReference>
<dbReference type="RefSeq" id="WP_151063676.1">
    <property type="nucleotide sequence ID" value="NZ_CABVPL010000019.1"/>
</dbReference>
<dbReference type="Pfam" id="PF13412">
    <property type="entry name" value="HTH_24"/>
    <property type="match status" value="1"/>
</dbReference>
<dbReference type="Proteomes" id="UP000430232">
    <property type="component" value="Unassembled WGS sequence"/>
</dbReference>
<organism evidence="1 3">
    <name type="scientific">Burkholderia latens</name>
    <dbReference type="NCBI Taxonomy" id="488446"/>
    <lineage>
        <taxon>Bacteria</taxon>
        <taxon>Pseudomonadati</taxon>
        <taxon>Pseudomonadota</taxon>
        <taxon>Betaproteobacteria</taxon>
        <taxon>Burkholderiales</taxon>
        <taxon>Burkholderiaceae</taxon>
        <taxon>Burkholderia</taxon>
        <taxon>Burkholderia cepacia complex</taxon>
    </lineage>
</organism>
<evidence type="ECO:0000313" key="1">
    <source>
        <dbReference type="EMBL" id="KAB0643355.1"/>
    </source>
</evidence>
<keyword evidence="3" id="KW-1185">Reference proteome</keyword>
<accession>A0A6H9TEV2</accession>
<dbReference type="GeneID" id="99790297"/>
<name>A0A6H9TEV2_9BURK</name>
<reference evidence="2 4" key="2">
    <citation type="submission" date="2019-09" db="EMBL/GenBank/DDBJ databases">
        <authorList>
            <person name="Depoorter E."/>
        </authorList>
    </citation>
    <scope>NUCLEOTIDE SEQUENCE [LARGE SCALE GENOMIC DNA]</scope>
    <source>
        <strain evidence="2">LMG 24064</strain>
    </source>
</reference>
<dbReference type="EMBL" id="VZOJ01000013">
    <property type="protein sequence ID" value="KAB0643355.1"/>
    <property type="molecule type" value="Genomic_DNA"/>
</dbReference>
<dbReference type="Proteomes" id="UP000494222">
    <property type="component" value="Unassembled WGS sequence"/>
</dbReference>
<proteinExistence type="predicted"/>
<gene>
    <name evidence="2" type="ORF">BLA24064_03021</name>
    <name evidence="1" type="ORF">F7R21_07525</name>
</gene>
<sequence length="115" mass="13048">MISLRNLSNPNLIGRRICELLDEEGMLTQAHLSLRFGVPRGTVSKYLKALTEEKYVYVASTISYSKQTPSKGMRRGEIQLYARTDKPLPVDQVERRELDATELHAIMASLVQRGK</sequence>
<dbReference type="EMBL" id="CABVPL010000019">
    <property type="protein sequence ID" value="VWB65047.1"/>
    <property type="molecule type" value="Genomic_DNA"/>
</dbReference>
<evidence type="ECO:0000313" key="2">
    <source>
        <dbReference type="EMBL" id="VWB65047.1"/>
    </source>
</evidence>
<evidence type="ECO:0000313" key="3">
    <source>
        <dbReference type="Proteomes" id="UP000430232"/>
    </source>
</evidence>
<dbReference type="Gene3D" id="1.10.10.10">
    <property type="entry name" value="Winged helix-like DNA-binding domain superfamily/Winged helix DNA-binding domain"/>
    <property type="match status" value="1"/>
</dbReference>